<reference evidence="1" key="1">
    <citation type="journal article" date="2020" name="Fungal Divers.">
        <title>Resolving the Mortierellaceae phylogeny through synthesis of multi-gene phylogenetics and phylogenomics.</title>
        <authorList>
            <person name="Vandepol N."/>
            <person name="Liber J."/>
            <person name="Desiro A."/>
            <person name="Na H."/>
            <person name="Kennedy M."/>
            <person name="Barry K."/>
            <person name="Grigoriev I.V."/>
            <person name="Miller A.N."/>
            <person name="O'Donnell K."/>
            <person name="Stajich J.E."/>
            <person name="Bonito G."/>
        </authorList>
    </citation>
    <scope>NUCLEOTIDE SEQUENCE</scope>
    <source>
        <strain evidence="1">KOD1015</strain>
    </source>
</reference>
<evidence type="ECO:0000313" key="2">
    <source>
        <dbReference type="Proteomes" id="UP000780801"/>
    </source>
</evidence>
<sequence>CGSAVAALSRTTILPRRISSRLLLTDGKDAVEDVAADQSESKWFLSKSSQTDLNDFPGVKSRWISANKAFEYELGFFALSSASALGRKFRGVS</sequence>
<name>A0A9P6EWW4_9FUNG</name>
<accession>A0A9P6EWW4</accession>
<comment type="caution">
    <text evidence="1">The sequence shown here is derived from an EMBL/GenBank/DDBJ whole genome shotgun (WGS) entry which is preliminary data.</text>
</comment>
<organism evidence="1 2">
    <name type="scientific">Lunasporangiospora selenospora</name>
    <dbReference type="NCBI Taxonomy" id="979761"/>
    <lineage>
        <taxon>Eukaryota</taxon>
        <taxon>Fungi</taxon>
        <taxon>Fungi incertae sedis</taxon>
        <taxon>Mucoromycota</taxon>
        <taxon>Mortierellomycotina</taxon>
        <taxon>Mortierellomycetes</taxon>
        <taxon>Mortierellales</taxon>
        <taxon>Mortierellaceae</taxon>
        <taxon>Lunasporangiospora</taxon>
    </lineage>
</organism>
<evidence type="ECO:0000313" key="1">
    <source>
        <dbReference type="EMBL" id="KAF9536767.1"/>
    </source>
</evidence>
<dbReference type="EMBL" id="JAABOA010007923">
    <property type="protein sequence ID" value="KAF9536767.1"/>
    <property type="molecule type" value="Genomic_DNA"/>
</dbReference>
<feature type="non-terminal residue" evidence="1">
    <location>
        <position position="1"/>
    </location>
</feature>
<gene>
    <name evidence="1" type="ORF">BGW38_010130</name>
</gene>
<keyword evidence="2" id="KW-1185">Reference proteome</keyword>
<protein>
    <submittedName>
        <fullName evidence="1">Uncharacterized protein</fullName>
    </submittedName>
</protein>
<dbReference type="Proteomes" id="UP000780801">
    <property type="component" value="Unassembled WGS sequence"/>
</dbReference>
<dbReference type="AlphaFoldDB" id="A0A9P6EWW4"/>
<proteinExistence type="predicted"/>